<dbReference type="Gene3D" id="3.40.50.1820">
    <property type="entry name" value="alpha/beta hydrolase"/>
    <property type="match status" value="1"/>
</dbReference>
<dbReference type="SUPFAM" id="SSF53474">
    <property type="entry name" value="alpha/beta-Hydrolases"/>
    <property type="match status" value="1"/>
</dbReference>
<dbReference type="Pfam" id="PF12697">
    <property type="entry name" value="Abhydrolase_6"/>
    <property type="match status" value="1"/>
</dbReference>
<organism evidence="2 3">
    <name type="scientific">Kribbella jejuensis</name>
    <dbReference type="NCBI Taxonomy" id="236068"/>
    <lineage>
        <taxon>Bacteria</taxon>
        <taxon>Bacillati</taxon>
        <taxon>Actinomycetota</taxon>
        <taxon>Actinomycetes</taxon>
        <taxon>Propionibacteriales</taxon>
        <taxon>Kribbellaceae</taxon>
        <taxon>Kribbella</taxon>
    </lineage>
</organism>
<protein>
    <submittedName>
        <fullName evidence="2">Pimeloyl-ACP methyl ester carboxylesterase</fullName>
    </submittedName>
</protein>
<keyword evidence="3" id="KW-1185">Reference proteome</keyword>
<dbReference type="RefSeq" id="WP_185759431.1">
    <property type="nucleotide sequence ID" value="NZ_BAAAKA010000005.1"/>
</dbReference>
<sequence length="225" mass="24175">MVFVPGLGLDCREWNGVHRCLRDGAAGGEHRESVVVLPALGQRAPRGTELAVEALAERLTNRIRAVGREVLLVGHSAGCPVVVEAAVRCASVVGLVLVGPVTDPRAATWPRMISQWVRTAVHERSWEAPILLPQYTRTGLGSMARGMNAVRRFRTDLALAHTSVPVAIVRGARDRIARYDWCRRLADAAGGPASVTSVPGAGHMVPLTHPQALAAAIRTMKEIKQ</sequence>
<comment type="caution">
    <text evidence="2">The sequence shown here is derived from an EMBL/GenBank/DDBJ whole genome shotgun (WGS) entry which is preliminary data.</text>
</comment>
<accession>A0A542EAD1</accession>
<dbReference type="EMBL" id="VFMM01000002">
    <property type="protein sequence ID" value="TQJ12226.1"/>
    <property type="molecule type" value="Genomic_DNA"/>
</dbReference>
<gene>
    <name evidence="2" type="ORF">FB475_5157</name>
</gene>
<dbReference type="GO" id="GO:0003824">
    <property type="term" value="F:catalytic activity"/>
    <property type="evidence" value="ECO:0007669"/>
    <property type="project" value="UniProtKB-ARBA"/>
</dbReference>
<dbReference type="Proteomes" id="UP000316298">
    <property type="component" value="Unassembled WGS sequence"/>
</dbReference>
<reference evidence="2 3" key="1">
    <citation type="submission" date="2019-06" db="EMBL/GenBank/DDBJ databases">
        <title>Sequencing the genomes of 1000 actinobacteria strains.</title>
        <authorList>
            <person name="Klenk H.-P."/>
        </authorList>
    </citation>
    <scope>NUCLEOTIDE SEQUENCE [LARGE SCALE GENOMIC DNA]</scope>
    <source>
        <strain evidence="2 3">DSM 17305</strain>
    </source>
</reference>
<dbReference type="PANTHER" id="PTHR43689">
    <property type="entry name" value="HYDROLASE"/>
    <property type="match status" value="1"/>
</dbReference>
<dbReference type="AlphaFoldDB" id="A0A542EAD1"/>
<name>A0A542EAD1_9ACTN</name>
<dbReference type="InterPro" id="IPR000073">
    <property type="entry name" value="AB_hydrolase_1"/>
</dbReference>
<evidence type="ECO:0000313" key="3">
    <source>
        <dbReference type="Proteomes" id="UP000316298"/>
    </source>
</evidence>
<dbReference type="InterPro" id="IPR029058">
    <property type="entry name" value="AB_hydrolase_fold"/>
</dbReference>
<evidence type="ECO:0000259" key="1">
    <source>
        <dbReference type="Pfam" id="PF12697"/>
    </source>
</evidence>
<dbReference type="PANTHER" id="PTHR43689:SF8">
    <property type="entry name" value="ALPHA_BETA-HYDROLASES SUPERFAMILY PROTEIN"/>
    <property type="match status" value="1"/>
</dbReference>
<evidence type="ECO:0000313" key="2">
    <source>
        <dbReference type="EMBL" id="TQJ12226.1"/>
    </source>
</evidence>
<feature type="domain" description="AB hydrolase-1" evidence="1">
    <location>
        <begin position="1"/>
        <end position="216"/>
    </location>
</feature>
<proteinExistence type="predicted"/>